<proteinExistence type="predicted"/>
<sequence>MLKQKLKEDLSRALKESDKIKLSVLRMLLAAISNKEKEKRYKEGSEELTEEETVCVIISEAKKRKEAASEYEKGGRPELAEKEKQELQVLKKYMPEQMSEEELKKTAEKIIEEIGAAGPKDTGKVMQELMKKVKGRADGALAGKIVREFLSK</sequence>
<dbReference type="Gene3D" id="1.10.1510.10">
    <property type="entry name" value="Uncharacterised protein YqeY/AIM41 PF09424, N-terminal domain"/>
    <property type="match status" value="1"/>
</dbReference>
<dbReference type="EMBL" id="MHMN01000029">
    <property type="protein sequence ID" value="OGZ28089.1"/>
    <property type="molecule type" value="Genomic_DNA"/>
</dbReference>
<dbReference type="InterPro" id="IPR003789">
    <property type="entry name" value="Asn/Gln_tRNA_amidoTrase-B-like"/>
</dbReference>
<dbReference type="GO" id="GO:0016740">
    <property type="term" value="F:transferase activity"/>
    <property type="evidence" value="ECO:0007669"/>
    <property type="project" value="UniProtKB-KW"/>
</dbReference>
<dbReference type="PANTHER" id="PTHR28055">
    <property type="entry name" value="ALTERED INHERITANCE OF MITOCHONDRIA PROTEIN 41, MITOCHONDRIAL"/>
    <property type="match status" value="1"/>
</dbReference>
<gene>
    <name evidence="1" type="ORF">A2427_03425</name>
</gene>
<dbReference type="Proteomes" id="UP000176326">
    <property type="component" value="Unassembled WGS sequence"/>
</dbReference>
<dbReference type="Pfam" id="PF09424">
    <property type="entry name" value="YqeY"/>
    <property type="match status" value="1"/>
</dbReference>
<dbReference type="InterPro" id="IPR023168">
    <property type="entry name" value="GatB_Yqey_C_2"/>
</dbReference>
<accession>A0A1G2EQQ3</accession>
<evidence type="ECO:0000313" key="2">
    <source>
        <dbReference type="Proteomes" id="UP000176326"/>
    </source>
</evidence>
<reference evidence="1 2" key="1">
    <citation type="journal article" date="2016" name="Nat. Commun.">
        <title>Thousands of microbial genomes shed light on interconnected biogeochemical processes in an aquifer system.</title>
        <authorList>
            <person name="Anantharaman K."/>
            <person name="Brown C.T."/>
            <person name="Hug L.A."/>
            <person name="Sharon I."/>
            <person name="Castelle C.J."/>
            <person name="Probst A.J."/>
            <person name="Thomas B.C."/>
            <person name="Singh A."/>
            <person name="Wilkins M.J."/>
            <person name="Karaoz U."/>
            <person name="Brodie E.L."/>
            <person name="Williams K.H."/>
            <person name="Hubbard S.S."/>
            <person name="Banfield J.F."/>
        </authorList>
    </citation>
    <scope>NUCLEOTIDE SEQUENCE [LARGE SCALE GENOMIC DNA]</scope>
</reference>
<keyword evidence="1" id="KW-0808">Transferase</keyword>
<dbReference type="InterPro" id="IPR042184">
    <property type="entry name" value="YqeY/Aim41_N"/>
</dbReference>
<dbReference type="AlphaFoldDB" id="A0A1G2EQQ3"/>
<organism evidence="1 2">
    <name type="scientific">Candidatus Nealsonbacteria bacterium RIFOXYC1_FULL_40_7</name>
    <dbReference type="NCBI Taxonomy" id="1801678"/>
    <lineage>
        <taxon>Bacteria</taxon>
        <taxon>Candidatus Nealsoniibacteriota</taxon>
    </lineage>
</organism>
<dbReference type="GO" id="GO:0016884">
    <property type="term" value="F:carbon-nitrogen ligase activity, with glutamine as amido-N-donor"/>
    <property type="evidence" value="ECO:0007669"/>
    <property type="project" value="InterPro"/>
</dbReference>
<comment type="caution">
    <text evidence="1">The sequence shown here is derived from an EMBL/GenBank/DDBJ whole genome shotgun (WGS) entry which is preliminary data.</text>
</comment>
<dbReference type="InterPro" id="IPR019004">
    <property type="entry name" value="YqeY/Aim41"/>
</dbReference>
<protein>
    <submittedName>
        <fullName evidence="1">Glutamyl-tRNA amidotransferase</fullName>
    </submittedName>
</protein>
<evidence type="ECO:0000313" key="1">
    <source>
        <dbReference type="EMBL" id="OGZ28089.1"/>
    </source>
</evidence>
<dbReference type="Gene3D" id="1.10.10.410">
    <property type="match status" value="1"/>
</dbReference>
<dbReference type="PANTHER" id="PTHR28055:SF1">
    <property type="entry name" value="ALTERED INHERITANCE OF MITOCHONDRIA PROTEIN 41, MITOCHONDRIAL"/>
    <property type="match status" value="1"/>
</dbReference>
<dbReference type="SUPFAM" id="SSF89095">
    <property type="entry name" value="GatB/YqeY motif"/>
    <property type="match status" value="1"/>
</dbReference>
<name>A0A1G2EQQ3_9BACT</name>